<evidence type="ECO:0000313" key="2">
    <source>
        <dbReference type="Proteomes" id="UP000177763"/>
    </source>
</evidence>
<gene>
    <name evidence="1" type="ORF">A3H26_04215</name>
</gene>
<proteinExistence type="predicted"/>
<dbReference type="AlphaFoldDB" id="A0A1F4VH54"/>
<name>A0A1F4VH54_UNCKA</name>
<protein>
    <recommendedName>
        <fullName evidence="3">Gfo/Idh/MocA-like oxidoreductase C-terminal domain-containing protein</fullName>
    </recommendedName>
</protein>
<organism evidence="1 2">
    <name type="scientific">candidate division WWE3 bacterium RIFCSPLOWO2_12_FULL_36_10</name>
    <dbReference type="NCBI Taxonomy" id="1802630"/>
    <lineage>
        <taxon>Bacteria</taxon>
        <taxon>Katanobacteria</taxon>
    </lineage>
</organism>
<sequence length="489" mass="56534">MKKHLVIVGFDDIIADKYMDSIEYAILDGHINGYSIIDLFSNQDWIEQKLQKVNVQPELKYFIKVSKENNKWADKDDFQTIFDKIINTKGEIKVYIAAELKAHEEYLQYCVENAIDSLTEKPIFSPIKNGKFDPSLIDKKMRYLLSLAQKSSAKHSVTSLARYHAIYNNKVIDKVKERILKYNAPLTSLHLRFAAGVWNTHVEYENREDHPYKYGYGMLMHGAYHYVDVITQFLLLNYLIFPNDNLQLTLSSYGGFPADQNDRISKKYSTLFDDNKPKWSDKSKYRTDYGETDIVTSFQLFNVTTNKVITLGTMSFEQTTPSIRTWKKIPVKIYNKNGRTACADLEAQLSTLFTLNLKCFDVPAKGEIDHIKAFARIETRANAPLLSGEEFYTKEEFNDVSHNISNRELISNWLAGVEEKSTLQNHFIVMKILQSLAESIRKPGYPVTFNFTEYATKSDTKVHSSIKNLNNSIIPKTSKMLDKFFFIFK</sequence>
<reference evidence="1 2" key="1">
    <citation type="journal article" date="2016" name="Nat. Commun.">
        <title>Thousands of microbial genomes shed light on interconnected biogeochemical processes in an aquifer system.</title>
        <authorList>
            <person name="Anantharaman K."/>
            <person name="Brown C.T."/>
            <person name="Hug L.A."/>
            <person name="Sharon I."/>
            <person name="Castelle C.J."/>
            <person name="Probst A.J."/>
            <person name="Thomas B.C."/>
            <person name="Singh A."/>
            <person name="Wilkins M.J."/>
            <person name="Karaoz U."/>
            <person name="Brodie E.L."/>
            <person name="Williams K.H."/>
            <person name="Hubbard S.S."/>
            <person name="Banfield J.F."/>
        </authorList>
    </citation>
    <scope>NUCLEOTIDE SEQUENCE [LARGE SCALE GENOMIC DNA]</scope>
</reference>
<accession>A0A1F4VH54</accession>
<dbReference type="STRING" id="1802630.A3H26_04215"/>
<dbReference type="Proteomes" id="UP000177763">
    <property type="component" value="Unassembled WGS sequence"/>
</dbReference>
<comment type="caution">
    <text evidence="1">The sequence shown here is derived from an EMBL/GenBank/DDBJ whole genome shotgun (WGS) entry which is preliminary data.</text>
</comment>
<dbReference type="EMBL" id="MEVN01000035">
    <property type="protein sequence ID" value="OGC56521.1"/>
    <property type="molecule type" value="Genomic_DNA"/>
</dbReference>
<evidence type="ECO:0000313" key="1">
    <source>
        <dbReference type="EMBL" id="OGC56521.1"/>
    </source>
</evidence>
<evidence type="ECO:0008006" key="3">
    <source>
        <dbReference type="Google" id="ProtNLM"/>
    </source>
</evidence>